<dbReference type="Gene3D" id="2.70.70.10">
    <property type="entry name" value="Glucose Permease (Domain IIA)"/>
    <property type="match status" value="1"/>
</dbReference>
<dbReference type="EMBL" id="JBHSRD010000002">
    <property type="protein sequence ID" value="MFC6006218.1"/>
    <property type="molecule type" value="Genomic_DNA"/>
</dbReference>
<dbReference type="CDD" id="cd12797">
    <property type="entry name" value="M23_peptidase"/>
    <property type="match status" value="1"/>
</dbReference>
<reference evidence="5" key="1">
    <citation type="journal article" date="2019" name="Int. J. Syst. Evol. Microbiol.">
        <title>The Global Catalogue of Microorganisms (GCM) 10K type strain sequencing project: providing services to taxonomists for standard genome sequencing and annotation.</title>
        <authorList>
            <consortium name="The Broad Institute Genomics Platform"/>
            <consortium name="The Broad Institute Genome Sequencing Center for Infectious Disease"/>
            <person name="Wu L."/>
            <person name="Ma J."/>
        </authorList>
    </citation>
    <scope>NUCLEOTIDE SEQUENCE [LARGE SCALE GENOMIC DNA]</scope>
    <source>
        <strain evidence="5">KACC 14249</strain>
    </source>
</reference>
<dbReference type="Pfam" id="PF01551">
    <property type="entry name" value="Peptidase_M23"/>
    <property type="match status" value="1"/>
</dbReference>
<gene>
    <name evidence="4" type="ORF">ACFQDO_03660</name>
</gene>
<comment type="caution">
    <text evidence="4">The sequence shown here is derived from an EMBL/GenBank/DDBJ whole genome shotgun (WGS) entry which is preliminary data.</text>
</comment>
<evidence type="ECO:0000256" key="2">
    <source>
        <dbReference type="ARBA" id="ARBA00023326"/>
    </source>
</evidence>
<protein>
    <submittedName>
        <fullName evidence="4">Peptidoglycan DD-metalloendopeptidase family protein</fullName>
    </submittedName>
</protein>
<dbReference type="CDD" id="cd00063">
    <property type="entry name" value="FN3"/>
    <property type="match status" value="1"/>
</dbReference>
<dbReference type="PANTHER" id="PTHR21666">
    <property type="entry name" value="PEPTIDASE-RELATED"/>
    <property type="match status" value="1"/>
</dbReference>
<dbReference type="InterPro" id="IPR013783">
    <property type="entry name" value="Ig-like_fold"/>
</dbReference>
<dbReference type="InterPro" id="IPR036116">
    <property type="entry name" value="FN3_sf"/>
</dbReference>
<proteinExistence type="predicted"/>
<sequence length="430" mass="45513">MSSALRHALRVGLRPGLLLLALVGVLAGLQSATTTATATATASSSAATSAAAPSALHPYSDPTVFPLRKPASVSCVLSNCPGPYHGHWAIDFGGTKGDPVHAAGAGVFHVGAIDRSCPDAGVTAGTWAWVDHGAAGVTRYNHLDSIVAKDGALVTPDTVIGTMGNWGNTKPCRVSYLHLEFRAERLSGPFRPIPSMNACLSGVPVAFPSEFGYSSWNSIPVDQVHTPAVTSDCLAPAATPNRPTLSAQRGSRSVLVVPSARPAGVGLVRIKAEMYHPSLHAYTLLKYRDLPPTQRATTFGGLLDGRTYRFSAAYHNASGWSAWSTTHSAIPASVPTTPRYRGLSASSTTVSHLWYRSTSLGTSAATYQAARRCTVGGTLRPWSYATVPTPAISYQWRNLPRGTVCQVTVRAHNPVGWSGWSPRHSIRTKR</sequence>
<dbReference type="Proteomes" id="UP001596189">
    <property type="component" value="Unassembled WGS sequence"/>
</dbReference>
<keyword evidence="1" id="KW-0326">Glycosidase</keyword>
<dbReference type="Gene3D" id="2.60.40.10">
    <property type="entry name" value="Immunoglobulins"/>
    <property type="match status" value="1"/>
</dbReference>
<keyword evidence="1" id="KW-0378">Hydrolase</keyword>
<organism evidence="4 5">
    <name type="scientific">Angustibacter luteus</name>
    <dbReference type="NCBI Taxonomy" id="658456"/>
    <lineage>
        <taxon>Bacteria</taxon>
        <taxon>Bacillati</taxon>
        <taxon>Actinomycetota</taxon>
        <taxon>Actinomycetes</taxon>
        <taxon>Kineosporiales</taxon>
        <taxon>Kineosporiaceae</taxon>
    </lineage>
</organism>
<dbReference type="SUPFAM" id="SSF49265">
    <property type="entry name" value="Fibronectin type III"/>
    <property type="match status" value="1"/>
</dbReference>
<dbReference type="PROSITE" id="PS50853">
    <property type="entry name" value="FN3"/>
    <property type="match status" value="1"/>
</dbReference>
<keyword evidence="2" id="KW-0119">Carbohydrate metabolism</keyword>
<evidence type="ECO:0000259" key="3">
    <source>
        <dbReference type="PROSITE" id="PS50853"/>
    </source>
</evidence>
<keyword evidence="5" id="KW-1185">Reference proteome</keyword>
<dbReference type="InterPro" id="IPR011055">
    <property type="entry name" value="Dup_hybrid_motif"/>
</dbReference>
<name>A0ABW1JBS6_9ACTN</name>
<keyword evidence="2" id="KW-0624">Polysaccharide degradation</keyword>
<dbReference type="InterPro" id="IPR003961">
    <property type="entry name" value="FN3_dom"/>
</dbReference>
<evidence type="ECO:0000313" key="5">
    <source>
        <dbReference type="Proteomes" id="UP001596189"/>
    </source>
</evidence>
<accession>A0ABW1JBS6</accession>
<dbReference type="SUPFAM" id="SSF51261">
    <property type="entry name" value="Duplicated hybrid motif"/>
    <property type="match status" value="1"/>
</dbReference>
<evidence type="ECO:0000256" key="1">
    <source>
        <dbReference type="ARBA" id="ARBA00023295"/>
    </source>
</evidence>
<dbReference type="InterPro" id="IPR050570">
    <property type="entry name" value="Cell_wall_metabolism_enzyme"/>
</dbReference>
<dbReference type="InterPro" id="IPR016047">
    <property type="entry name" value="M23ase_b-sheet_dom"/>
</dbReference>
<feature type="domain" description="Fibronectin type-III" evidence="3">
    <location>
        <begin position="334"/>
        <end position="430"/>
    </location>
</feature>
<dbReference type="RefSeq" id="WP_345717071.1">
    <property type="nucleotide sequence ID" value="NZ_BAABFP010000005.1"/>
</dbReference>
<evidence type="ECO:0000313" key="4">
    <source>
        <dbReference type="EMBL" id="MFC6006218.1"/>
    </source>
</evidence>
<dbReference type="PANTHER" id="PTHR21666:SF270">
    <property type="entry name" value="MUREIN HYDROLASE ACTIVATOR ENVC"/>
    <property type="match status" value="1"/>
</dbReference>